<dbReference type="Proteomes" id="UP000251842">
    <property type="component" value="Chromosome"/>
</dbReference>
<protein>
    <recommendedName>
        <fullName evidence="4">Response regulatory domain-containing protein</fullName>
    </recommendedName>
</protein>
<keyword evidence="2" id="KW-0902">Two-component regulatory system</keyword>
<dbReference type="SUPFAM" id="SSF52172">
    <property type="entry name" value="CheY-like"/>
    <property type="match status" value="1"/>
</dbReference>
<dbReference type="CDD" id="cd00156">
    <property type="entry name" value="REC"/>
    <property type="match status" value="1"/>
</dbReference>
<dbReference type="Pfam" id="PF01627">
    <property type="entry name" value="Hpt"/>
    <property type="match status" value="1"/>
</dbReference>
<evidence type="ECO:0000256" key="3">
    <source>
        <dbReference type="PROSITE-ProRule" id="PRU00169"/>
    </source>
</evidence>
<dbReference type="EMBL" id="CP029556">
    <property type="protein sequence ID" value="AXA83789.1"/>
    <property type="molecule type" value="Genomic_DNA"/>
</dbReference>
<dbReference type="RefSeq" id="WP_112926004.1">
    <property type="nucleotide sequence ID" value="NZ_CP029556.1"/>
</dbReference>
<feature type="domain" description="Response regulatory" evidence="4">
    <location>
        <begin position="9"/>
        <end position="125"/>
    </location>
</feature>
<keyword evidence="6" id="KW-1185">Reference proteome</keyword>
<dbReference type="GO" id="GO:0000160">
    <property type="term" value="P:phosphorelay signal transduction system"/>
    <property type="evidence" value="ECO:0007669"/>
    <property type="project" value="UniProtKB-KW"/>
</dbReference>
<dbReference type="Pfam" id="PF00072">
    <property type="entry name" value="Response_reg"/>
    <property type="match status" value="1"/>
</dbReference>
<dbReference type="OrthoDB" id="5966285at2"/>
<dbReference type="KEGG" id="lue:DCD74_02965"/>
<dbReference type="PANTHER" id="PTHR44591">
    <property type="entry name" value="STRESS RESPONSE REGULATOR PROTEIN 1"/>
    <property type="match status" value="1"/>
</dbReference>
<proteinExistence type="predicted"/>
<sequence length="235" mass="25140">MRESGMNPRLLLVEDDRVSRLFLAEGARALPADVDCAASVREALALASRHLYAAWLIDARLPDGSGAALLEQLRTTCGKPHPPALGHTASRVPVDLDALRDAGFDAVVSKPLSVGDWQAAIRHLLDGEGATHWDDALALRALNGHITSVDALRGLFRTELPKQHRAIIDALEAGRVTDARDELHRLKASCGFVGAARLRGIVDRLHAAPEDRSALQAFDQEVAALLEGSQAPSPG</sequence>
<dbReference type="InterPro" id="IPR036641">
    <property type="entry name" value="HPT_dom_sf"/>
</dbReference>
<evidence type="ECO:0000256" key="2">
    <source>
        <dbReference type="ARBA" id="ARBA00023012"/>
    </source>
</evidence>
<dbReference type="PANTHER" id="PTHR44591:SF21">
    <property type="entry name" value="TWO-COMPONENT RESPONSE REGULATOR"/>
    <property type="match status" value="1"/>
</dbReference>
<dbReference type="PROSITE" id="PS50110">
    <property type="entry name" value="RESPONSE_REGULATORY"/>
    <property type="match status" value="1"/>
</dbReference>
<dbReference type="SMART" id="SM00448">
    <property type="entry name" value="REC"/>
    <property type="match status" value="1"/>
</dbReference>
<accession>A0A344J429</accession>
<dbReference type="AlphaFoldDB" id="A0A344J429"/>
<dbReference type="Gene3D" id="1.20.120.160">
    <property type="entry name" value="HPT domain"/>
    <property type="match status" value="1"/>
</dbReference>
<reference evidence="6" key="1">
    <citation type="submission" date="2018-05" db="EMBL/GenBank/DDBJ databases">
        <title>Luteimonas pekinense sp. nov., isolated from human Meibomian gland secretions, Beijing, China.</title>
        <authorList>
            <person name="Wen T."/>
            <person name="Bai H."/>
            <person name="Lv H."/>
        </authorList>
    </citation>
    <scope>NUCLEOTIDE SEQUENCE [LARGE SCALE GENOMIC DNA]</scope>
    <source>
        <strain evidence="6">83-4</strain>
    </source>
</reference>
<dbReference type="InterPro" id="IPR011006">
    <property type="entry name" value="CheY-like_superfamily"/>
</dbReference>
<name>A0A344J429_9GAMM</name>
<dbReference type="SUPFAM" id="SSF47226">
    <property type="entry name" value="Histidine-containing phosphotransfer domain, HPT domain"/>
    <property type="match status" value="1"/>
</dbReference>
<gene>
    <name evidence="5" type="ORF">DCD74_02965</name>
</gene>
<dbReference type="Gene3D" id="3.40.50.2300">
    <property type="match status" value="1"/>
</dbReference>
<keyword evidence="1 3" id="KW-0597">Phosphoprotein</keyword>
<evidence type="ECO:0000313" key="6">
    <source>
        <dbReference type="Proteomes" id="UP000251842"/>
    </source>
</evidence>
<dbReference type="InterPro" id="IPR008207">
    <property type="entry name" value="Sig_transdc_His_kin_Hpt_dom"/>
</dbReference>
<evidence type="ECO:0000259" key="4">
    <source>
        <dbReference type="PROSITE" id="PS50110"/>
    </source>
</evidence>
<evidence type="ECO:0000313" key="5">
    <source>
        <dbReference type="EMBL" id="AXA83789.1"/>
    </source>
</evidence>
<organism evidence="5 6">
    <name type="scientific">Solilutibacter oculi</name>
    <dbReference type="NCBI Taxonomy" id="2698682"/>
    <lineage>
        <taxon>Bacteria</taxon>
        <taxon>Pseudomonadati</taxon>
        <taxon>Pseudomonadota</taxon>
        <taxon>Gammaproteobacteria</taxon>
        <taxon>Lysobacterales</taxon>
        <taxon>Lysobacteraceae</taxon>
        <taxon>Solilutibacter</taxon>
    </lineage>
</organism>
<evidence type="ECO:0000256" key="1">
    <source>
        <dbReference type="ARBA" id="ARBA00022553"/>
    </source>
</evidence>
<dbReference type="InterPro" id="IPR050595">
    <property type="entry name" value="Bact_response_regulator"/>
</dbReference>
<feature type="modified residue" description="4-aspartylphosphate" evidence="3">
    <location>
        <position position="58"/>
    </location>
</feature>
<dbReference type="InterPro" id="IPR001789">
    <property type="entry name" value="Sig_transdc_resp-reg_receiver"/>
</dbReference>
<dbReference type="GO" id="GO:0004672">
    <property type="term" value="F:protein kinase activity"/>
    <property type="evidence" value="ECO:0007669"/>
    <property type="project" value="UniProtKB-ARBA"/>
</dbReference>